<feature type="domain" description="AB hydrolase-1" evidence="5">
    <location>
        <begin position="88"/>
        <end position="273"/>
    </location>
</feature>
<feature type="domain" description="Peptidase S33 tripeptidyl aminopeptidase-like C-terminal" evidence="6">
    <location>
        <begin position="373"/>
        <end position="464"/>
    </location>
</feature>
<dbReference type="Pfam" id="PF08386">
    <property type="entry name" value="Abhydrolase_4"/>
    <property type="match status" value="1"/>
</dbReference>
<accession>A0A2T0T4G4</accession>
<evidence type="ECO:0000313" key="7">
    <source>
        <dbReference type="EMBL" id="PRY40566.1"/>
    </source>
</evidence>
<dbReference type="SUPFAM" id="SSF53474">
    <property type="entry name" value="alpha/beta-Hydrolases"/>
    <property type="match status" value="1"/>
</dbReference>
<evidence type="ECO:0000313" key="8">
    <source>
        <dbReference type="Proteomes" id="UP000239494"/>
    </source>
</evidence>
<dbReference type="Gene3D" id="3.40.50.1820">
    <property type="entry name" value="alpha/beta hydrolase"/>
    <property type="match status" value="1"/>
</dbReference>
<feature type="chain" id="PRO_5015519521" evidence="4">
    <location>
        <begin position="25"/>
        <end position="480"/>
    </location>
</feature>
<organism evidence="7 8">
    <name type="scientific">Umezawaea tangerina</name>
    <dbReference type="NCBI Taxonomy" id="84725"/>
    <lineage>
        <taxon>Bacteria</taxon>
        <taxon>Bacillati</taxon>
        <taxon>Actinomycetota</taxon>
        <taxon>Actinomycetes</taxon>
        <taxon>Pseudonocardiales</taxon>
        <taxon>Pseudonocardiaceae</taxon>
        <taxon>Umezawaea</taxon>
    </lineage>
</organism>
<evidence type="ECO:0000256" key="2">
    <source>
        <dbReference type="ARBA" id="ARBA00022729"/>
    </source>
</evidence>
<name>A0A2T0T4G4_9PSEU</name>
<keyword evidence="8" id="KW-1185">Reference proteome</keyword>
<sequence>MRPILRVLGAVLTSAAMLTGTAVADADVSWNAPGIDWSPCPDAPAADCGTVRVPLDWAEPHGPSVDLAVSRLKASDPARRIGVLFGDPGGPGGSAAAFAQSGSYFSAEVRARFDVIGFDQRGTGGSSVIRCSPEVLAKAPSPYPADQAAFDALLRYNAELRTDCRAQGGPLFDHANTADAARDMDFVRRALRERRISFAGISYGTLLGEQYAELFGEHLRAMVLDSVIDHSADTTRFVVDRAASVEASFGEFVKWCDRDAACVLHGRDVVALWEDALRGADASGFGRENLLGYVHGLLYEPAWGEIASVIEALAAPPGVREWFEPNYGSIRQATVCQDFSLRIKGFGEYRRLYAEETRVAPLMRGSRLGHDEAVACAGTPGKAANPPHRWDVRRGPKVLLVSSRFDPATPYSWAESLHRQAPGKTALLTYDGWGHVAYPRSECTRGGVDGYLIGLEVPGEGVRCAGVEGAALVGFGPLAG</sequence>
<dbReference type="Proteomes" id="UP000239494">
    <property type="component" value="Unassembled WGS sequence"/>
</dbReference>
<reference evidence="7 8" key="1">
    <citation type="submission" date="2018-03" db="EMBL/GenBank/DDBJ databases">
        <title>Genomic Encyclopedia of Archaeal and Bacterial Type Strains, Phase II (KMG-II): from individual species to whole genera.</title>
        <authorList>
            <person name="Goeker M."/>
        </authorList>
    </citation>
    <scope>NUCLEOTIDE SEQUENCE [LARGE SCALE GENOMIC DNA]</scope>
    <source>
        <strain evidence="7 8">DSM 44720</strain>
    </source>
</reference>
<evidence type="ECO:0000259" key="6">
    <source>
        <dbReference type="Pfam" id="PF08386"/>
    </source>
</evidence>
<dbReference type="InterPro" id="IPR000073">
    <property type="entry name" value="AB_hydrolase_1"/>
</dbReference>
<comment type="similarity">
    <text evidence="1">Belongs to the peptidase S33 family.</text>
</comment>
<evidence type="ECO:0000259" key="5">
    <source>
        <dbReference type="Pfam" id="PF00561"/>
    </source>
</evidence>
<dbReference type="PANTHER" id="PTHR43248">
    <property type="entry name" value="2-SUCCINYL-6-HYDROXY-2,4-CYCLOHEXADIENE-1-CARBOXYLATE SYNTHASE"/>
    <property type="match status" value="1"/>
</dbReference>
<keyword evidence="2 4" id="KW-0732">Signal</keyword>
<comment type="caution">
    <text evidence="7">The sequence shown here is derived from an EMBL/GenBank/DDBJ whole genome shotgun (WGS) entry which is preliminary data.</text>
</comment>
<protein>
    <submittedName>
        <fullName evidence="7">Alpha/beta hydrolase family protein</fullName>
    </submittedName>
</protein>
<evidence type="ECO:0000256" key="4">
    <source>
        <dbReference type="SAM" id="SignalP"/>
    </source>
</evidence>
<dbReference type="PANTHER" id="PTHR43248:SF29">
    <property type="entry name" value="TRIPEPTIDYL AMINOPEPTIDASE"/>
    <property type="match status" value="1"/>
</dbReference>
<proteinExistence type="inferred from homology"/>
<dbReference type="GO" id="GO:0016787">
    <property type="term" value="F:hydrolase activity"/>
    <property type="evidence" value="ECO:0007669"/>
    <property type="project" value="UniProtKB-KW"/>
</dbReference>
<dbReference type="InterPro" id="IPR029058">
    <property type="entry name" value="AB_hydrolase_fold"/>
</dbReference>
<feature type="signal peptide" evidence="4">
    <location>
        <begin position="1"/>
        <end position="24"/>
    </location>
</feature>
<dbReference type="EMBL" id="PVTF01000006">
    <property type="protein sequence ID" value="PRY40566.1"/>
    <property type="molecule type" value="Genomic_DNA"/>
</dbReference>
<dbReference type="Pfam" id="PF00561">
    <property type="entry name" value="Abhydrolase_1"/>
    <property type="match status" value="1"/>
</dbReference>
<dbReference type="RefSeq" id="WP_245886791.1">
    <property type="nucleotide sequence ID" value="NZ_PVTF01000006.1"/>
</dbReference>
<evidence type="ECO:0000256" key="1">
    <source>
        <dbReference type="ARBA" id="ARBA00010088"/>
    </source>
</evidence>
<dbReference type="InterPro" id="IPR051601">
    <property type="entry name" value="Serine_prot/Carboxylest_S33"/>
</dbReference>
<evidence type="ECO:0000256" key="3">
    <source>
        <dbReference type="ARBA" id="ARBA00022801"/>
    </source>
</evidence>
<dbReference type="InterPro" id="IPR013595">
    <property type="entry name" value="Pept_S33_TAP-like_C"/>
</dbReference>
<gene>
    <name evidence="7" type="ORF">CLV43_106307</name>
</gene>
<dbReference type="AlphaFoldDB" id="A0A2T0T4G4"/>
<keyword evidence="3 7" id="KW-0378">Hydrolase</keyword>